<accession>A0ABW5S551</accession>
<comment type="caution">
    <text evidence="1">The sequence shown here is derived from an EMBL/GenBank/DDBJ whole genome shotgun (WGS) entry which is preliminary data.</text>
</comment>
<keyword evidence="2" id="KW-1185">Reference proteome</keyword>
<proteinExistence type="predicted"/>
<dbReference type="RefSeq" id="WP_253062700.1">
    <property type="nucleotide sequence ID" value="NZ_JAMXWM010000015.1"/>
</dbReference>
<evidence type="ECO:0000313" key="2">
    <source>
        <dbReference type="Proteomes" id="UP001597399"/>
    </source>
</evidence>
<gene>
    <name evidence="1" type="ORF">ACFSUE_14860</name>
</gene>
<reference evidence="2" key="1">
    <citation type="journal article" date="2019" name="Int. J. Syst. Evol. Microbiol.">
        <title>The Global Catalogue of Microorganisms (GCM) 10K type strain sequencing project: providing services to taxonomists for standard genome sequencing and annotation.</title>
        <authorList>
            <consortium name="The Broad Institute Genomics Platform"/>
            <consortium name="The Broad Institute Genome Sequencing Center for Infectious Disease"/>
            <person name="Wu L."/>
            <person name="Ma J."/>
        </authorList>
    </citation>
    <scope>NUCLEOTIDE SEQUENCE [LARGE SCALE GENOMIC DNA]</scope>
    <source>
        <strain evidence="2">TISTR 2466</strain>
    </source>
</reference>
<sequence>MDQAKELPEEIREEVLKWPNSFYDRGVEGGIEKGIDSVVALNRSI</sequence>
<protein>
    <submittedName>
        <fullName evidence="1">Uncharacterized protein</fullName>
    </submittedName>
</protein>
<organism evidence="1 2">
    <name type="scientific">Sporolactobacillus shoreicorticis</name>
    <dbReference type="NCBI Taxonomy" id="1923877"/>
    <lineage>
        <taxon>Bacteria</taxon>
        <taxon>Bacillati</taxon>
        <taxon>Bacillota</taxon>
        <taxon>Bacilli</taxon>
        <taxon>Bacillales</taxon>
        <taxon>Sporolactobacillaceae</taxon>
        <taxon>Sporolactobacillus</taxon>
    </lineage>
</organism>
<dbReference type="Proteomes" id="UP001597399">
    <property type="component" value="Unassembled WGS sequence"/>
</dbReference>
<name>A0ABW5S551_9BACL</name>
<dbReference type="EMBL" id="JBHUMQ010000033">
    <property type="protein sequence ID" value="MFD2694896.1"/>
    <property type="molecule type" value="Genomic_DNA"/>
</dbReference>
<evidence type="ECO:0000313" key="1">
    <source>
        <dbReference type="EMBL" id="MFD2694896.1"/>
    </source>
</evidence>